<reference evidence="1" key="1">
    <citation type="submission" date="2022-11" db="EMBL/GenBank/DDBJ databases">
        <authorList>
            <person name="Morgan W.R."/>
            <person name="Tartar A."/>
        </authorList>
    </citation>
    <scope>NUCLEOTIDE SEQUENCE</scope>
    <source>
        <strain evidence="1">ARSEF 373</strain>
    </source>
</reference>
<sequence>MDGGRKRTCGKVMHKLSINSSYWACDGETLGRSIAFDMIDELVERITQLDAKTATQLPRSLWLRSDAEYTDMILHTILPRISLRPIRCTNQAVYYPATLLMPRPSFDLFAFKIAQPDYCRLTTHNYKHRTRTPSWTSLSCQVNRGGFSYMSCRGFDVSTVFRVRTCARNNESDMQSSPEMRETQQVIDFRSTSL</sequence>
<dbReference type="AlphaFoldDB" id="A0AAV2YVS4"/>
<evidence type="ECO:0000313" key="1">
    <source>
        <dbReference type="EMBL" id="DAZ97796.1"/>
    </source>
</evidence>
<dbReference type="EMBL" id="DAKRPA010000125">
    <property type="protein sequence ID" value="DAZ97796.1"/>
    <property type="molecule type" value="Genomic_DNA"/>
</dbReference>
<protein>
    <submittedName>
        <fullName evidence="1">Uncharacterized protein</fullName>
    </submittedName>
</protein>
<gene>
    <name evidence="1" type="ORF">N0F65_009542</name>
</gene>
<reference evidence="1" key="2">
    <citation type="journal article" date="2023" name="Microbiol Resour">
        <title>Decontamination and Annotation of the Draft Genome Sequence of the Oomycete Lagenidium giganteum ARSEF 373.</title>
        <authorList>
            <person name="Morgan W.R."/>
            <person name="Tartar A."/>
        </authorList>
    </citation>
    <scope>NUCLEOTIDE SEQUENCE</scope>
    <source>
        <strain evidence="1">ARSEF 373</strain>
    </source>
</reference>
<evidence type="ECO:0000313" key="2">
    <source>
        <dbReference type="Proteomes" id="UP001146120"/>
    </source>
</evidence>
<name>A0AAV2YVS4_9STRA</name>
<comment type="caution">
    <text evidence="1">The sequence shown here is derived from an EMBL/GenBank/DDBJ whole genome shotgun (WGS) entry which is preliminary data.</text>
</comment>
<proteinExistence type="predicted"/>
<dbReference type="Proteomes" id="UP001146120">
    <property type="component" value="Unassembled WGS sequence"/>
</dbReference>
<keyword evidence="2" id="KW-1185">Reference proteome</keyword>
<accession>A0AAV2YVS4</accession>
<organism evidence="1 2">
    <name type="scientific">Lagenidium giganteum</name>
    <dbReference type="NCBI Taxonomy" id="4803"/>
    <lineage>
        <taxon>Eukaryota</taxon>
        <taxon>Sar</taxon>
        <taxon>Stramenopiles</taxon>
        <taxon>Oomycota</taxon>
        <taxon>Peronosporomycetes</taxon>
        <taxon>Pythiales</taxon>
        <taxon>Pythiaceae</taxon>
    </lineage>
</organism>